<gene>
    <name evidence="2" type="ORF">SEA_TROJE_40</name>
</gene>
<keyword evidence="3" id="KW-1185">Reference proteome</keyword>
<evidence type="ECO:0000313" key="2">
    <source>
        <dbReference type="EMBL" id="AUV60746.1"/>
    </source>
</evidence>
<dbReference type="EMBL" id="MG770215">
    <property type="protein sequence ID" value="AUV60746.1"/>
    <property type="molecule type" value="Genomic_DNA"/>
</dbReference>
<proteinExistence type="predicted"/>
<dbReference type="OrthoDB" id="27644at10239"/>
<name>A0A2K9VEN9_9CAUD</name>
<dbReference type="Proteomes" id="UP000241411">
    <property type="component" value="Segment"/>
</dbReference>
<protein>
    <submittedName>
        <fullName evidence="2">Uncharacterized protein</fullName>
    </submittedName>
</protein>
<evidence type="ECO:0000256" key="1">
    <source>
        <dbReference type="SAM" id="Phobius"/>
    </source>
</evidence>
<reference evidence="2 3" key="1">
    <citation type="submission" date="2018-01" db="EMBL/GenBank/DDBJ databases">
        <authorList>
            <person name="Farren J.M."/>
            <person name="Htoo L.P."/>
            <person name="Johnson E.S."/>
            <person name="Williams B.R."/>
            <person name="Bonilla J.A."/>
            <person name="Klyczek K."/>
            <person name="Garlena R.A."/>
            <person name="Russell D.A."/>
            <person name="Pope W.H."/>
            <person name="Jacobs-Sera D."/>
            <person name="Hendrix R.W."/>
            <person name="Hatfull G.F."/>
        </authorList>
    </citation>
    <scope>NUCLEOTIDE SEQUENCE [LARGE SCALE GENOMIC DNA]</scope>
</reference>
<feature type="transmembrane region" description="Helical" evidence="1">
    <location>
        <begin position="20"/>
        <end position="43"/>
    </location>
</feature>
<sequence length="75" mass="8040">MGPASSHRRIMKESAVSTSLLPTALLVAFIVLKLCGVIAWSWVWVLSPLWIPVLGAALVLVIGFVIMIFHGGLKG</sequence>
<evidence type="ECO:0000313" key="3">
    <source>
        <dbReference type="Proteomes" id="UP000241411"/>
    </source>
</evidence>
<keyword evidence="1" id="KW-0472">Membrane</keyword>
<feature type="transmembrane region" description="Helical" evidence="1">
    <location>
        <begin position="49"/>
        <end position="69"/>
    </location>
</feature>
<keyword evidence="1" id="KW-1133">Transmembrane helix</keyword>
<keyword evidence="1" id="KW-0812">Transmembrane</keyword>
<organism evidence="2 3">
    <name type="scientific">Gordonia phage Troje</name>
    <dbReference type="NCBI Taxonomy" id="2079282"/>
    <lineage>
        <taxon>Viruses</taxon>
        <taxon>Duplodnaviria</taxon>
        <taxon>Heunggongvirae</taxon>
        <taxon>Uroviricota</taxon>
        <taxon>Caudoviricetes</taxon>
        <taxon>Emalynvirus</taxon>
        <taxon>Emalynvirus troje</taxon>
    </lineage>
</organism>
<accession>A0A2K9VEN9</accession>